<organism evidence="1 2">
    <name type="scientific">Xylaria arbuscula</name>
    <dbReference type="NCBI Taxonomy" id="114810"/>
    <lineage>
        <taxon>Eukaryota</taxon>
        <taxon>Fungi</taxon>
        <taxon>Dikarya</taxon>
        <taxon>Ascomycota</taxon>
        <taxon>Pezizomycotina</taxon>
        <taxon>Sordariomycetes</taxon>
        <taxon>Xylariomycetidae</taxon>
        <taxon>Xylariales</taxon>
        <taxon>Xylariaceae</taxon>
        <taxon>Xylaria</taxon>
    </lineage>
</organism>
<evidence type="ECO:0000313" key="2">
    <source>
        <dbReference type="Proteomes" id="UP001148614"/>
    </source>
</evidence>
<dbReference type="Proteomes" id="UP001148614">
    <property type="component" value="Unassembled WGS sequence"/>
</dbReference>
<reference evidence="1" key="1">
    <citation type="submission" date="2022-07" db="EMBL/GenBank/DDBJ databases">
        <title>Genome Sequence of Xylaria arbuscula.</title>
        <authorList>
            <person name="Buettner E."/>
        </authorList>
    </citation>
    <scope>NUCLEOTIDE SEQUENCE</scope>
    <source>
        <strain evidence="1">VT107</strain>
    </source>
</reference>
<dbReference type="EMBL" id="JANPWZ010000920">
    <property type="protein sequence ID" value="KAJ3570588.1"/>
    <property type="molecule type" value="Genomic_DNA"/>
</dbReference>
<sequence length="1395" mass="160155">MEQRPKTCAEAQAHIEHIRKLQGIDTELSASRSLVDTLEQSLKIIADGLYQYPTRFLLELLQNADDCSYDDPIPTMNIIYWNGRLRVEYNEVGIGMRDVEAIGQVSSTKGLSTNQTGEKGIGFKSVFKIADVVWVHSGSYSFQFDATRKLGMITPQWVTFPAETGPGFTSILLQLRSDCRPEALAKDIKSLSPKSLLFLRRIRQMNITIHAQDGETWKTTLSRKDERYPRDCPFTTTTLSQGDKRWVYWVYQRNIKLSHSEPKRAHCTESVVTLAFPIYTPGKGDNNSLDPVTVPVIEDQDVHATLPVRNYGFKFVINADFLLVANREDIVSSSDCNKALQNSIIDVFQGAIEQLNTKGLRYTWPKYVPTLKFLHSFQDVQNGMKNMLLHGKFLESISEAPVATLFARYVPQDLRGGNNMPLTLSPKTMSKYLSLRYADSDWDCLAQLGVRMLSDAEFLEDLAILVTDKAFIEQESEEWHTQLSTILIRLCKKDEHKAVIKNLPLIPLQDGRWVSVSVGNIFFESEGPPIPDGLGVLFLHARAAENGTRRLFFKALGVQSLSVSNIQDLILTAHSETDASEMPTQDLIITHTVFLFRTLWSSNGKPPPFWVVSELGSYLRADQAYLDITTDHYFAQYFEEFRDRFCFLHPKYYEAVRSEDKESWLSWLRKELKVRNTAQLLPRFQDLAVQRCSGVPQSRNDLIRHTVFLFRTSWDSKRLPDSFWFQTDTEKYVRAREVYYDHRGLHSRRYFNKFRQDFTFLHEDYSRGLRTNELAKWLNWLRNSMGVWDIPRLVSDADPTNLSEDFRHIMTTWPTREFLTLLREEWNTYEPYFGLEDRHDRGNAKLKISAASAVLRERLRSAMVSCIDGSSRALCETFTVSILPDARYQAILFSQLLLDTPEPHDAGWEFLEIFGVTTKDDVKVYLRYLGLERNRGSDASKDLVFRLYGKIQEKADENWKDVSEAFKSDYIFIPKSRTNMKPIWANENDQYESLFTRVLTHTHMDFDVLVSELESVTTSTPLNLIIELFKEVSARYLSPLSNNIDRLRSRKIFPVDEGNARSSFDDLCSGLDESEWYIADRPQYRNSFRGVVSLLSFSPWDILTMMPLIKALGFESRLLCKRANPIMGNSRNVRQDPEKTELFRAKSKFIAGMLPKSSRRRNEILVALNEMEVFLADEIHVEWIITSTDSRHPSLSYIEQYLDQQYIPIESNDENGAGNNAEVRQIVPPSRFDEVTGSQTTTSKPEVVIEDMGTITHSYSPFDNEQEVLRPGYASLNDQYADTSMLLHPTQDLTSETNKYLQLLPVHAHPRIVGRPHITFIQEPQELPHEDFSENAPSGNIFPGRIHISDSGSCNITVATNPDTRNDLDVAFAGELLLSKLLEQHLGIAYYLELH</sequence>
<protein>
    <submittedName>
        <fullName evidence="1">Uncharacterized protein</fullName>
    </submittedName>
</protein>
<name>A0A9W8NE13_9PEZI</name>
<gene>
    <name evidence="1" type="ORF">NPX13_g5679</name>
</gene>
<proteinExistence type="predicted"/>
<accession>A0A9W8NE13</accession>
<dbReference type="Gene3D" id="3.30.565.10">
    <property type="entry name" value="Histidine kinase-like ATPase, C-terminal domain"/>
    <property type="match status" value="1"/>
</dbReference>
<keyword evidence="2" id="KW-1185">Reference proteome</keyword>
<dbReference type="PANTHER" id="PTHR32387">
    <property type="entry name" value="WU:FJ29H11"/>
    <property type="match status" value="1"/>
</dbReference>
<comment type="caution">
    <text evidence="1">The sequence shown here is derived from an EMBL/GenBank/DDBJ whole genome shotgun (WGS) entry which is preliminary data.</text>
</comment>
<dbReference type="SUPFAM" id="SSF55874">
    <property type="entry name" value="ATPase domain of HSP90 chaperone/DNA topoisomerase II/histidine kinase"/>
    <property type="match status" value="1"/>
</dbReference>
<dbReference type="InterPro" id="IPR036890">
    <property type="entry name" value="HATPase_C_sf"/>
</dbReference>
<dbReference type="InterPro" id="IPR052957">
    <property type="entry name" value="Auxin_embryo_med"/>
</dbReference>
<dbReference type="VEuPathDB" id="FungiDB:F4678DRAFT_417638"/>
<dbReference type="PANTHER" id="PTHR32387:SF0">
    <property type="entry name" value="PROTEIN NO VEIN"/>
    <property type="match status" value="1"/>
</dbReference>
<evidence type="ECO:0000313" key="1">
    <source>
        <dbReference type="EMBL" id="KAJ3570588.1"/>
    </source>
</evidence>